<keyword evidence="2" id="KW-1185">Reference proteome</keyword>
<proteinExistence type="predicted"/>
<accession>A0A8H6RIP4</accession>
<dbReference type="AlphaFoldDB" id="A0A8H6RIP4"/>
<organism evidence="1 2">
    <name type="scientific">Pseudocercospora fuligena</name>
    <dbReference type="NCBI Taxonomy" id="685502"/>
    <lineage>
        <taxon>Eukaryota</taxon>
        <taxon>Fungi</taxon>
        <taxon>Dikarya</taxon>
        <taxon>Ascomycota</taxon>
        <taxon>Pezizomycotina</taxon>
        <taxon>Dothideomycetes</taxon>
        <taxon>Dothideomycetidae</taxon>
        <taxon>Mycosphaerellales</taxon>
        <taxon>Mycosphaerellaceae</taxon>
        <taxon>Pseudocercospora</taxon>
    </lineage>
</organism>
<name>A0A8H6RIP4_9PEZI</name>
<evidence type="ECO:0000313" key="2">
    <source>
        <dbReference type="Proteomes" id="UP000660729"/>
    </source>
</evidence>
<comment type="caution">
    <text evidence="1">The sequence shown here is derived from an EMBL/GenBank/DDBJ whole genome shotgun (WGS) entry which is preliminary data.</text>
</comment>
<dbReference type="Proteomes" id="UP000660729">
    <property type="component" value="Unassembled WGS sequence"/>
</dbReference>
<sequence>MASNAASRVFAVPELLEHILLYYSHSDAKITTAGHIKEPSLGLFAIQRTCRDFQATIQGSKLLRRLMFLEPVDFSILSEEETDNYHYPLWWFLEEMEFEVSYWDSSEVDETRESFLELPNLSVNDFRLLAQKFFGPTSKRADSAWLRSEASWRQIKVCNSTAPKPIDIEMAYCPTDHPSIPVCTTWEIGGEDTLESVFNEFEAAVRAVAAEERRYQRYKQKGIRRNKKRTLRGKMEYFDSELEDEQHDCVLDDLIRGRLGCEDIQAGAGRSNGPKRVPAAFAQTMIQAIHDKRAGRAWLYSDCELCGVTIEAFTLTSLARALPPSRLHMFLQLRAPLEFWTALETQHNIRFESTPPPLTDGRRQERYMIRYFSIYKQAAKFYQDIMSSSAGSRLTATTELLEEILFLAVCNGNSIRGNGHNYRPVYKLFALQRVSLDFQHTIAGSKKLRRLMFYGPIEASTFRATFSHHAPTRWLLDDMLRPGIFKTCFKPQHHAHATIELNLLPLRDPNAKNSSKWRPADPGWTHPEASWRNIKICNAKEGMVPIIVIAKVGYYGGWRSGKVLELANEKGIPNIISVRWNFEGDDTLGQLFDRFSEFMRVLIDAWQVDAVTRARRIKDKSLYDDADEEDHKHELKIWKQLEKLSDPPRPGPEVTDEGNI</sequence>
<dbReference type="EMBL" id="JABCIY010000157">
    <property type="protein sequence ID" value="KAF7191552.1"/>
    <property type="molecule type" value="Genomic_DNA"/>
</dbReference>
<evidence type="ECO:0000313" key="1">
    <source>
        <dbReference type="EMBL" id="KAF7191552.1"/>
    </source>
</evidence>
<dbReference type="OrthoDB" id="3650286at2759"/>
<protein>
    <submittedName>
        <fullName evidence="1">Uncharacterized protein</fullName>
    </submittedName>
</protein>
<reference evidence="1" key="1">
    <citation type="submission" date="2020-04" db="EMBL/GenBank/DDBJ databases">
        <title>Draft genome resource of the tomato pathogen Pseudocercospora fuligena.</title>
        <authorList>
            <person name="Zaccaron A."/>
        </authorList>
    </citation>
    <scope>NUCLEOTIDE SEQUENCE</scope>
    <source>
        <strain evidence="1">PF001</strain>
    </source>
</reference>
<gene>
    <name evidence="1" type="ORF">HII31_07054</name>
</gene>